<protein>
    <submittedName>
        <fullName evidence="2">Uncharacterized protein</fullName>
    </submittedName>
</protein>
<reference evidence="2 3" key="1">
    <citation type="submission" date="2018-06" db="EMBL/GenBank/DDBJ databases">
        <title>Complete Genomes of Monosporascus.</title>
        <authorList>
            <person name="Robinson A.J."/>
            <person name="Natvig D.O."/>
        </authorList>
    </citation>
    <scope>NUCLEOTIDE SEQUENCE [LARGE SCALE GENOMIC DNA]</scope>
    <source>
        <strain evidence="2 3">CBS 609.92</strain>
    </source>
</reference>
<comment type="caution">
    <text evidence="2">The sequence shown here is derived from an EMBL/GenBank/DDBJ whole genome shotgun (WGS) entry which is preliminary data.</text>
</comment>
<name>A0ABY0HAN5_9PEZI</name>
<accession>A0ABY0HAN5</accession>
<evidence type="ECO:0000313" key="3">
    <source>
        <dbReference type="Proteomes" id="UP000294003"/>
    </source>
</evidence>
<feature type="region of interest" description="Disordered" evidence="1">
    <location>
        <begin position="1"/>
        <end position="109"/>
    </location>
</feature>
<evidence type="ECO:0000313" key="2">
    <source>
        <dbReference type="EMBL" id="RYO89032.1"/>
    </source>
</evidence>
<feature type="region of interest" description="Disordered" evidence="1">
    <location>
        <begin position="124"/>
        <end position="157"/>
    </location>
</feature>
<organism evidence="2 3">
    <name type="scientific">Monosporascus cannonballus</name>
    <dbReference type="NCBI Taxonomy" id="155416"/>
    <lineage>
        <taxon>Eukaryota</taxon>
        <taxon>Fungi</taxon>
        <taxon>Dikarya</taxon>
        <taxon>Ascomycota</taxon>
        <taxon>Pezizomycotina</taxon>
        <taxon>Sordariomycetes</taxon>
        <taxon>Xylariomycetidae</taxon>
        <taxon>Xylariales</taxon>
        <taxon>Xylariales incertae sedis</taxon>
        <taxon>Monosporascus</taxon>
    </lineage>
</organism>
<feature type="compositionally biased region" description="Polar residues" evidence="1">
    <location>
        <begin position="55"/>
        <end position="64"/>
    </location>
</feature>
<feature type="compositionally biased region" description="Polar residues" evidence="1">
    <location>
        <begin position="1"/>
        <end position="14"/>
    </location>
</feature>
<sequence>MPFGSSRTHTTTAPRRSGGLFSRREPAYGTRTTRTTKATPRSGGLFSRSKPAYGTRSTRSTKTAPRSGGLFSRSKPVHGTRTTATTTRGIGHTGHTAPVRHQKRHAGIGDKISGAMLRLKGTITGRPGEKAAGTRRMDGTDGRGSRRGSMLRTRSRF</sequence>
<keyword evidence="3" id="KW-1185">Reference proteome</keyword>
<proteinExistence type="predicted"/>
<evidence type="ECO:0000256" key="1">
    <source>
        <dbReference type="SAM" id="MobiDB-lite"/>
    </source>
</evidence>
<gene>
    <name evidence="2" type="ORF">DL762_003462</name>
</gene>
<dbReference type="Proteomes" id="UP000294003">
    <property type="component" value="Unassembled WGS sequence"/>
</dbReference>
<feature type="compositionally biased region" description="Low complexity" evidence="1">
    <location>
        <begin position="79"/>
        <end position="97"/>
    </location>
</feature>
<feature type="compositionally biased region" description="Basic and acidic residues" evidence="1">
    <location>
        <begin position="135"/>
        <end position="144"/>
    </location>
</feature>
<dbReference type="EMBL" id="QJNS01000078">
    <property type="protein sequence ID" value="RYO89032.1"/>
    <property type="molecule type" value="Genomic_DNA"/>
</dbReference>